<dbReference type="Gene3D" id="3.10.100.10">
    <property type="entry name" value="Mannose-Binding Protein A, subunit A"/>
    <property type="match status" value="2"/>
</dbReference>
<evidence type="ECO:0000313" key="3">
    <source>
        <dbReference type="Proteomes" id="UP000700334"/>
    </source>
</evidence>
<dbReference type="GO" id="GO:0071226">
    <property type="term" value="P:cellular response to molecule of fungal origin"/>
    <property type="evidence" value="ECO:0007669"/>
    <property type="project" value="InterPro"/>
</dbReference>
<dbReference type="Proteomes" id="UP000700334">
    <property type="component" value="Unassembled WGS sequence"/>
</dbReference>
<feature type="non-terminal residue" evidence="2">
    <location>
        <position position="413"/>
    </location>
</feature>
<keyword evidence="3" id="KW-1185">Reference proteome</keyword>
<organism evidence="2 3">
    <name type="scientific">Galemys pyrenaicus</name>
    <name type="common">Iberian desman</name>
    <name type="synonym">Pyrenean desman</name>
    <dbReference type="NCBI Taxonomy" id="202257"/>
    <lineage>
        <taxon>Eukaryota</taxon>
        <taxon>Metazoa</taxon>
        <taxon>Chordata</taxon>
        <taxon>Craniata</taxon>
        <taxon>Vertebrata</taxon>
        <taxon>Euteleostomi</taxon>
        <taxon>Mammalia</taxon>
        <taxon>Eutheria</taxon>
        <taxon>Laurasiatheria</taxon>
        <taxon>Eulipotyphla</taxon>
        <taxon>Talpidae</taxon>
        <taxon>Galemys</taxon>
    </lineage>
</organism>
<evidence type="ECO:0000313" key="2">
    <source>
        <dbReference type="EMBL" id="KAG8505814.1"/>
    </source>
</evidence>
<feature type="domain" description="C-type lectin" evidence="1">
    <location>
        <begin position="40"/>
        <end position="195"/>
    </location>
</feature>
<name>A0A8J5ZIJ0_GALPY</name>
<dbReference type="PROSITE" id="PS50041">
    <property type="entry name" value="C_TYPE_LECTIN_2"/>
    <property type="match status" value="1"/>
</dbReference>
<dbReference type="InterPro" id="IPR001304">
    <property type="entry name" value="C-type_lectin-like"/>
</dbReference>
<proteinExistence type="predicted"/>
<reference evidence="2" key="1">
    <citation type="journal article" date="2021" name="Evol. Appl.">
        <title>The genome of the Pyrenean desman and the effects of bottlenecks and inbreeding on the genomic landscape of an endangered species.</title>
        <authorList>
            <person name="Escoda L."/>
            <person name="Castresana J."/>
        </authorList>
    </citation>
    <scope>NUCLEOTIDE SEQUENCE</scope>
    <source>
        <strain evidence="2">IBE-C5619</strain>
    </source>
</reference>
<feature type="non-terminal residue" evidence="2">
    <location>
        <position position="1"/>
    </location>
</feature>
<gene>
    <name evidence="2" type="ORF">J0S82_017254</name>
</gene>
<dbReference type="InterPro" id="IPR016186">
    <property type="entry name" value="C-type_lectin-like/link_sf"/>
</dbReference>
<accession>A0A8J5ZIJ0</accession>
<dbReference type="AlphaFoldDB" id="A0A8J5ZIJ0"/>
<protein>
    <submittedName>
        <fullName evidence="2">Natural killer cells antigen CD94</fullName>
    </submittedName>
</protein>
<sequence length="413" mass="47591">FSKLFVEVDFWDSRSNVPFIDGYFGNCVAKRSCQEGWVGYRCNCYFISSESRSWHESRAVCVSMNSSLLQMHSRDELAQLYEIQWNILLDWRQLQCRTRSLGMGGWLCYPSGSNFVMQLSKLQCEIRKEKLFISLFYNNKQLKWTWLDGTDFTLSDFSDHSVEVDFWNIRNRMPFIDGYFGNCTLATAPAKKDGWAIDATVTSSPVKGELGKKVGISVLLRIPLYFICTTEKNWQAFLAKVGGTYHQMRVMTDAACVCRWKQSVMRSVNPVDAHRRSSSSSFMENRCSDFGDHLPGASSVCWSFSHKVNIPTCPSDWYQHGVNCYLLSRIKNTWDKCLGYCTGLNANFLKLDTEEEMTFVMKLSKMHCENLQTKFFLSLYYNSTQLKLVIPAHENADNKCIHVKYGKINAEDC</sequence>
<dbReference type="SMART" id="SM00034">
    <property type="entry name" value="CLECT"/>
    <property type="match status" value="1"/>
</dbReference>
<dbReference type="InterPro" id="IPR016187">
    <property type="entry name" value="CTDL_fold"/>
</dbReference>
<dbReference type="OrthoDB" id="8950604at2759"/>
<dbReference type="SUPFAM" id="SSF56436">
    <property type="entry name" value="C-type lectin-like"/>
    <property type="match status" value="2"/>
</dbReference>
<dbReference type="PANTHER" id="PTHR47218">
    <property type="entry name" value="C-TYPE LECTIN DOMAIN FAMILY 7 MEMBER A"/>
    <property type="match status" value="1"/>
</dbReference>
<evidence type="ECO:0000259" key="1">
    <source>
        <dbReference type="PROSITE" id="PS50041"/>
    </source>
</evidence>
<dbReference type="EMBL" id="JAGFMF010012220">
    <property type="protein sequence ID" value="KAG8505814.1"/>
    <property type="molecule type" value="Genomic_DNA"/>
</dbReference>
<dbReference type="GO" id="GO:0001872">
    <property type="term" value="F:(1-&gt;3)-beta-D-glucan binding"/>
    <property type="evidence" value="ECO:0007669"/>
    <property type="project" value="InterPro"/>
</dbReference>
<comment type="caution">
    <text evidence="2">The sequence shown here is derived from an EMBL/GenBank/DDBJ whole genome shotgun (WGS) entry which is preliminary data.</text>
</comment>
<dbReference type="PANTHER" id="PTHR47218:SF2">
    <property type="entry name" value="C-TYPE LECTIN DOMAIN-CONTAINING PROTEIN"/>
    <property type="match status" value="1"/>
</dbReference>
<dbReference type="InterPro" id="IPR042808">
    <property type="entry name" value="CLEC7A"/>
</dbReference>